<protein>
    <submittedName>
        <fullName evidence="1">Uncharacterized protein</fullName>
    </submittedName>
</protein>
<accession>A0A178ZST0</accession>
<name>A0A178ZST0_9EURO</name>
<evidence type="ECO:0000313" key="1">
    <source>
        <dbReference type="EMBL" id="OAP62859.1"/>
    </source>
</evidence>
<dbReference type="GeneID" id="30006256"/>
<dbReference type="Proteomes" id="UP000078343">
    <property type="component" value="Unassembled WGS sequence"/>
</dbReference>
<dbReference type="AlphaFoldDB" id="A0A178ZST0"/>
<dbReference type="EMBL" id="LVYI01000002">
    <property type="protein sequence ID" value="OAP62859.1"/>
    <property type="molecule type" value="Genomic_DNA"/>
</dbReference>
<sequence>MSGWARQLLFSHDGSRLLITTATEYVFWDLRANRKSSSGSNLEQQWVTLGHSLGLITAQHSLQLYDWEAQRQGAALLPDISSTVVASPTGSLVHKVLPQDSGSNIVACTLPHADGSKINIIGWYVPSTCSSGVAAHNARHFSVELPARYIKTFIGLCADLVIFLDHELWICSVSVQGLKKDGQPRIKQHFFIPPDLVNGAEGLKAMITKQGHVAFAKGIELAIVKRGLIMDYTP</sequence>
<keyword evidence="2" id="KW-1185">Reference proteome</keyword>
<organism evidence="1 2">
    <name type="scientific">Fonsecaea erecta</name>
    <dbReference type="NCBI Taxonomy" id="1367422"/>
    <lineage>
        <taxon>Eukaryota</taxon>
        <taxon>Fungi</taxon>
        <taxon>Dikarya</taxon>
        <taxon>Ascomycota</taxon>
        <taxon>Pezizomycotina</taxon>
        <taxon>Eurotiomycetes</taxon>
        <taxon>Chaetothyriomycetidae</taxon>
        <taxon>Chaetothyriales</taxon>
        <taxon>Herpotrichiellaceae</taxon>
        <taxon>Fonsecaea</taxon>
    </lineage>
</organism>
<dbReference type="OrthoDB" id="194358at2759"/>
<gene>
    <name evidence="1" type="ORF">AYL99_02086</name>
</gene>
<dbReference type="RefSeq" id="XP_018696226.1">
    <property type="nucleotide sequence ID" value="XM_018833602.1"/>
</dbReference>
<proteinExistence type="predicted"/>
<comment type="caution">
    <text evidence="1">The sequence shown here is derived from an EMBL/GenBank/DDBJ whole genome shotgun (WGS) entry which is preliminary data.</text>
</comment>
<reference evidence="1 2" key="1">
    <citation type="submission" date="2016-04" db="EMBL/GenBank/DDBJ databases">
        <title>Draft genome of Fonsecaea erecta CBS 125763.</title>
        <authorList>
            <person name="Weiss V.A."/>
            <person name="Vicente V.A."/>
            <person name="Raittz R.T."/>
            <person name="Moreno L.F."/>
            <person name="De Souza E.M."/>
            <person name="Pedrosa F.O."/>
            <person name="Steffens M.B."/>
            <person name="Faoro H."/>
            <person name="Tadra-Sfeir M.Z."/>
            <person name="Najafzadeh M.J."/>
            <person name="Felipe M.S."/>
            <person name="Teixeira M."/>
            <person name="Sun J."/>
            <person name="Xi L."/>
            <person name="Gomes R."/>
            <person name="De Azevedo C.M."/>
            <person name="Salgado C.G."/>
            <person name="Da Silva M.B."/>
            <person name="Nascimento M.F."/>
            <person name="Queiroz-Telles F."/>
            <person name="Attili D.S."/>
            <person name="Gorbushina A."/>
        </authorList>
    </citation>
    <scope>NUCLEOTIDE SEQUENCE [LARGE SCALE GENOMIC DNA]</scope>
    <source>
        <strain evidence="1 2">CBS 125763</strain>
    </source>
</reference>
<evidence type="ECO:0000313" key="2">
    <source>
        <dbReference type="Proteomes" id="UP000078343"/>
    </source>
</evidence>